<proteinExistence type="inferred from homology"/>
<evidence type="ECO:0000313" key="9">
    <source>
        <dbReference type="Proteomes" id="UP000243459"/>
    </source>
</evidence>
<protein>
    <recommendedName>
        <fullName evidence="7">Bifunctional inhibitor/plant lipid transfer protein/seed storage helical domain-containing protein</fullName>
    </recommendedName>
</protein>
<keyword evidence="5" id="KW-1133">Transmembrane helix</keyword>
<dbReference type="GO" id="GO:0006869">
    <property type="term" value="P:lipid transport"/>
    <property type="evidence" value="ECO:0007669"/>
    <property type="project" value="InterPro"/>
</dbReference>
<keyword evidence="5" id="KW-0472">Membrane</keyword>
<dbReference type="OMA" id="TERHPIM"/>
<dbReference type="SMART" id="SM00499">
    <property type="entry name" value="AAI"/>
    <property type="match status" value="1"/>
</dbReference>
<keyword evidence="5" id="KW-0812">Transmembrane</keyword>
<evidence type="ECO:0000256" key="1">
    <source>
        <dbReference type="ARBA" id="ARBA00009748"/>
    </source>
</evidence>
<evidence type="ECO:0000256" key="3">
    <source>
        <dbReference type="ARBA" id="ARBA00023157"/>
    </source>
</evidence>
<dbReference type="Proteomes" id="UP000243459">
    <property type="component" value="Chromosome 7"/>
</dbReference>
<evidence type="ECO:0000256" key="4">
    <source>
        <dbReference type="ARBA" id="ARBA00023180"/>
    </source>
</evidence>
<name>A0A5P1ENH7_ASPOF</name>
<evidence type="ECO:0000256" key="6">
    <source>
        <dbReference type="SAM" id="SignalP"/>
    </source>
</evidence>
<organism evidence="8 9">
    <name type="scientific">Asparagus officinalis</name>
    <name type="common">Garden asparagus</name>
    <dbReference type="NCBI Taxonomy" id="4686"/>
    <lineage>
        <taxon>Eukaryota</taxon>
        <taxon>Viridiplantae</taxon>
        <taxon>Streptophyta</taxon>
        <taxon>Embryophyta</taxon>
        <taxon>Tracheophyta</taxon>
        <taxon>Spermatophyta</taxon>
        <taxon>Magnoliopsida</taxon>
        <taxon>Liliopsida</taxon>
        <taxon>Asparagales</taxon>
        <taxon>Asparagaceae</taxon>
        <taxon>Asparagoideae</taxon>
        <taxon>Asparagus</taxon>
    </lineage>
</organism>
<evidence type="ECO:0000313" key="8">
    <source>
        <dbReference type="EMBL" id="ONK65580.1"/>
    </source>
</evidence>
<keyword evidence="9" id="KW-1185">Reference proteome</keyword>
<accession>A0A5P1ENH7</accession>
<dbReference type="SUPFAM" id="SSF47699">
    <property type="entry name" value="Bifunctional inhibitor/lipid-transfer protein/seed storage 2S albumin"/>
    <property type="match status" value="1"/>
</dbReference>
<dbReference type="InterPro" id="IPR000528">
    <property type="entry name" value="Plant_nsLTP"/>
</dbReference>
<sequence length="178" mass="19023">MAHHLHSLLLLASILSLAGHGNSDLAADQAECTDKLIGLATCLPFVQGESKSPTPDCCTGYKQVTAKSIKCLCVLIKDRDDPSLGLNINVSMAILIPSKCGVPTNVSTCTSLLKLPPDSKYAKEFQQFESILEGKSKNEPGKVVGSTPAPTSDGRREKFFGVEMFPLLVLVLFLVFGS</sequence>
<dbReference type="Gramene" id="ONK65580">
    <property type="protein sequence ID" value="ONK65580"/>
    <property type="gene ID" value="A4U43_C07F38550"/>
</dbReference>
<keyword evidence="2 6" id="KW-0732">Signal</keyword>
<evidence type="ECO:0000256" key="2">
    <source>
        <dbReference type="ARBA" id="ARBA00022729"/>
    </source>
</evidence>
<feature type="transmembrane region" description="Helical" evidence="5">
    <location>
        <begin position="159"/>
        <end position="177"/>
    </location>
</feature>
<dbReference type="PANTHER" id="PTHR33044">
    <property type="entry name" value="BIFUNCTIONAL INHIBITOR/LIPID-TRANSFER PROTEIN/SEED STORAGE 2S ALBUMIN SUPERFAMILY PROTEIN-RELATED"/>
    <property type="match status" value="1"/>
</dbReference>
<comment type="similarity">
    <text evidence="1">Belongs to the plant LTP family.</text>
</comment>
<keyword evidence="4" id="KW-0325">Glycoprotein</keyword>
<dbReference type="GO" id="GO:0008289">
    <property type="term" value="F:lipid binding"/>
    <property type="evidence" value="ECO:0007669"/>
    <property type="project" value="InterPro"/>
</dbReference>
<feature type="signal peptide" evidence="6">
    <location>
        <begin position="1"/>
        <end position="21"/>
    </location>
</feature>
<dbReference type="InterPro" id="IPR036312">
    <property type="entry name" value="Bifun_inhib/LTP/seed_sf"/>
</dbReference>
<dbReference type="EMBL" id="CM007387">
    <property type="protein sequence ID" value="ONK65580.1"/>
    <property type="molecule type" value="Genomic_DNA"/>
</dbReference>
<evidence type="ECO:0000259" key="7">
    <source>
        <dbReference type="SMART" id="SM00499"/>
    </source>
</evidence>
<reference evidence="9" key="1">
    <citation type="journal article" date="2017" name="Nat. Commun.">
        <title>The asparagus genome sheds light on the origin and evolution of a young Y chromosome.</title>
        <authorList>
            <person name="Harkess A."/>
            <person name="Zhou J."/>
            <person name="Xu C."/>
            <person name="Bowers J.E."/>
            <person name="Van der Hulst R."/>
            <person name="Ayyampalayam S."/>
            <person name="Mercati F."/>
            <person name="Riccardi P."/>
            <person name="McKain M.R."/>
            <person name="Kakrana A."/>
            <person name="Tang H."/>
            <person name="Ray J."/>
            <person name="Groenendijk J."/>
            <person name="Arikit S."/>
            <person name="Mathioni S.M."/>
            <person name="Nakano M."/>
            <person name="Shan H."/>
            <person name="Telgmann-Rauber A."/>
            <person name="Kanno A."/>
            <person name="Yue Z."/>
            <person name="Chen H."/>
            <person name="Li W."/>
            <person name="Chen Y."/>
            <person name="Xu X."/>
            <person name="Zhang Y."/>
            <person name="Luo S."/>
            <person name="Chen H."/>
            <person name="Gao J."/>
            <person name="Mao Z."/>
            <person name="Pires J.C."/>
            <person name="Luo M."/>
            <person name="Kudrna D."/>
            <person name="Wing R.A."/>
            <person name="Meyers B.C."/>
            <person name="Yi K."/>
            <person name="Kong H."/>
            <person name="Lavrijsen P."/>
            <person name="Sunseri F."/>
            <person name="Falavigna A."/>
            <person name="Ye Y."/>
            <person name="Leebens-Mack J.H."/>
            <person name="Chen G."/>
        </authorList>
    </citation>
    <scope>NUCLEOTIDE SEQUENCE [LARGE SCALE GENOMIC DNA]</scope>
    <source>
        <strain evidence="9">cv. DH0086</strain>
    </source>
</reference>
<dbReference type="InterPro" id="IPR043325">
    <property type="entry name" value="LTSS"/>
</dbReference>
<gene>
    <name evidence="8" type="ORF">A4U43_C07F38550</name>
</gene>
<dbReference type="Gene3D" id="1.10.110.10">
    <property type="entry name" value="Plant lipid-transfer and hydrophobic proteins"/>
    <property type="match status" value="1"/>
</dbReference>
<dbReference type="PRINTS" id="PR00382">
    <property type="entry name" value="LIPIDTRNSFER"/>
</dbReference>
<feature type="chain" id="PRO_5024310497" description="Bifunctional inhibitor/plant lipid transfer protein/seed storage helical domain-containing protein" evidence="6">
    <location>
        <begin position="22"/>
        <end position="178"/>
    </location>
</feature>
<evidence type="ECO:0000256" key="5">
    <source>
        <dbReference type="SAM" id="Phobius"/>
    </source>
</evidence>
<dbReference type="Pfam" id="PF14368">
    <property type="entry name" value="LTP_2"/>
    <property type="match status" value="1"/>
</dbReference>
<keyword evidence="3" id="KW-1015">Disulfide bond</keyword>
<dbReference type="AlphaFoldDB" id="A0A5P1ENH7"/>
<dbReference type="CDD" id="cd00010">
    <property type="entry name" value="AAI_LTSS"/>
    <property type="match status" value="1"/>
</dbReference>
<dbReference type="InterPro" id="IPR016140">
    <property type="entry name" value="Bifunc_inhib/LTP/seed_store"/>
</dbReference>
<feature type="domain" description="Bifunctional inhibitor/plant lipid transfer protein/seed storage helical" evidence="7">
    <location>
        <begin position="32"/>
        <end position="109"/>
    </location>
</feature>